<accession>A0A915HPG8</accession>
<sequence length="271" mass="30424">MGNGDNARPPAPDNDGGGLCTTERQVVVGGSELLTIRCTLMDAEPERALMLVTSGVFIGERSVGCRDKLAKWRNDRFRDPGTRRNLDELQLSPDGDGSTSQRAEIGGGAKGLLPAVSDPFRSWRRLIEQSTLHLKKNVTHRNSKTISTWPPVISTDSIVADIKKEEFELKTPERISATRVRQDRILSENKCFFMVSQGAQMTKFCSVKQLMNNKNYHFLAVVTKRRRQKCRFLETMSTIDFDRTIQTDEVLQQVRTTDATVARKKFSGVSS</sequence>
<feature type="region of interest" description="Disordered" evidence="1">
    <location>
        <begin position="1"/>
        <end position="20"/>
    </location>
</feature>
<organism evidence="2 3">
    <name type="scientific">Romanomermis culicivorax</name>
    <name type="common">Nematode worm</name>
    <dbReference type="NCBI Taxonomy" id="13658"/>
    <lineage>
        <taxon>Eukaryota</taxon>
        <taxon>Metazoa</taxon>
        <taxon>Ecdysozoa</taxon>
        <taxon>Nematoda</taxon>
        <taxon>Enoplea</taxon>
        <taxon>Dorylaimia</taxon>
        <taxon>Mermithida</taxon>
        <taxon>Mermithoidea</taxon>
        <taxon>Mermithidae</taxon>
        <taxon>Romanomermis</taxon>
    </lineage>
</organism>
<name>A0A915HPG8_ROMCU</name>
<evidence type="ECO:0000313" key="3">
    <source>
        <dbReference type="WBParaSite" id="nRc.2.0.1.t03360-RA"/>
    </source>
</evidence>
<dbReference type="WBParaSite" id="nRc.2.0.1.t03360-RA">
    <property type="protein sequence ID" value="nRc.2.0.1.t03360-RA"/>
    <property type="gene ID" value="nRc.2.0.1.g03360"/>
</dbReference>
<dbReference type="Proteomes" id="UP000887565">
    <property type="component" value="Unplaced"/>
</dbReference>
<reference evidence="3" key="1">
    <citation type="submission" date="2022-11" db="UniProtKB">
        <authorList>
            <consortium name="WormBaseParasite"/>
        </authorList>
    </citation>
    <scope>IDENTIFICATION</scope>
</reference>
<evidence type="ECO:0000256" key="1">
    <source>
        <dbReference type="SAM" id="MobiDB-lite"/>
    </source>
</evidence>
<protein>
    <submittedName>
        <fullName evidence="3">Uncharacterized protein</fullName>
    </submittedName>
</protein>
<feature type="region of interest" description="Disordered" evidence="1">
    <location>
        <begin position="81"/>
        <end position="110"/>
    </location>
</feature>
<keyword evidence="2" id="KW-1185">Reference proteome</keyword>
<dbReference type="AlphaFoldDB" id="A0A915HPG8"/>
<proteinExistence type="predicted"/>
<evidence type="ECO:0000313" key="2">
    <source>
        <dbReference type="Proteomes" id="UP000887565"/>
    </source>
</evidence>